<evidence type="ECO:0008006" key="4">
    <source>
        <dbReference type="Google" id="ProtNLM"/>
    </source>
</evidence>
<gene>
    <name evidence="2" type="ORF">R5A26_21385</name>
</gene>
<organism evidence="2 3">
    <name type="scientific">Streptomyces prunicolor</name>
    <dbReference type="NCBI Taxonomy" id="67348"/>
    <lineage>
        <taxon>Bacteria</taxon>
        <taxon>Bacillati</taxon>
        <taxon>Actinomycetota</taxon>
        <taxon>Actinomycetes</taxon>
        <taxon>Kitasatosporales</taxon>
        <taxon>Streptomycetaceae</taxon>
        <taxon>Streptomyces</taxon>
    </lineage>
</organism>
<dbReference type="EMBL" id="JAWMAJ010000068">
    <property type="protein sequence ID" value="MDV7218503.1"/>
    <property type="molecule type" value="Genomic_DNA"/>
</dbReference>
<feature type="transmembrane region" description="Helical" evidence="1">
    <location>
        <begin position="60"/>
        <end position="78"/>
    </location>
</feature>
<keyword evidence="1" id="KW-1133">Transmembrane helix</keyword>
<evidence type="ECO:0000313" key="3">
    <source>
        <dbReference type="Proteomes" id="UP001187346"/>
    </source>
</evidence>
<evidence type="ECO:0000313" key="2">
    <source>
        <dbReference type="EMBL" id="MDV7218503.1"/>
    </source>
</evidence>
<protein>
    <recommendedName>
        <fullName evidence="4">Integral membrane protein</fullName>
    </recommendedName>
</protein>
<dbReference type="Proteomes" id="UP001187346">
    <property type="component" value="Unassembled WGS sequence"/>
</dbReference>
<comment type="caution">
    <text evidence="2">The sequence shown here is derived from an EMBL/GenBank/DDBJ whole genome shotgun (WGS) entry which is preliminary data.</text>
</comment>
<keyword evidence="3" id="KW-1185">Reference proteome</keyword>
<accession>A0ABU4FD32</accession>
<sequence>MSYRRQFSPAAVRGTAAGLTWRVPVLFLEGALAAFIAVGLYGDGSNGMCDFSTQDLHRHIAYALGASLPVTWALLYLSNIWLRCVSWTAVVLRLFFGTAAGTLMLIAGGTSLC</sequence>
<dbReference type="RefSeq" id="WP_317772735.1">
    <property type="nucleotide sequence ID" value="NZ_JAWMAJ010000068.1"/>
</dbReference>
<evidence type="ECO:0000256" key="1">
    <source>
        <dbReference type="SAM" id="Phobius"/>
    </source>
</evidence>
<reference evidence="2 3" key="1">
    <citation type="submission" date="2023-10" db="EMBL/GenBank/DDBJ databases">
        <title>Characterization of rhizosphere-enriched actinobacteria from wheat plants lab-grown on chernevaya soil.</title>
        <authorList>
            <person name="Tikhonova E.N."/>
            <person name="Konopkin A."/>
            <person name="Kravchenko I.K."/>
        </authorList>
    </citation>
    <scope>NUCLEOTIDE SEQUENCE [LARGE SCALE GENOMIC DNA]</scope>
    <source>
        <strain evidence="2 3">RR29</strain>
    </source>
</reference>
<feature type="transmembrane region" description="Helical" evidence="1">
    <location>
        <begin position="21"/>
        <end position="40"/>
    </location>
</feature>
<keyword evidence="1" id="KW-0472">Membrane</keyword>
<proteinExistence type="predicted"/>
<keyword evidence="1" id="KW-0812">Transmembrane</keyword>
<name>A0ABU4FD32_9ACTN</name>
<feature type="transmembrane region" description="Helical" evidence="1">
    <location>
        <begin position="90"/>
        <end position="112"/>
    </location>
</feature>